<dbReference type="AlphaFoldDB" id="A0A6A7B116"/>
<proteinExistence type="predicted"/>
<organism evidence="1 2">
    <name type="scientific">Plenodomus tracheiphilus IPT5</name>
    <dbReference type="NCBI Taxonomy" id="1408161"/>
    <lineage>
        <taxon>Eukaryota</taxon>
        <taxon>Fungi</taxon>
        <taxon>Dikarya</taxon>
        <taxon>Ascomycota</taxon>
        <taxon>Pezizomycotina</taxon>
        <taxon>Dothideomycetes</taxon>
        <taxon>Pleosporomycetidae</taxon>
        <taxon>Pleosporales</taxon>
        <taxon>Pleosporineae</taxon>
        <taxon>Leptosphaeriaceae</taxon>
        <taxon>Plenodomus</taxon>
    </lineage>
</organism>
<name>A0A6A7B116_9PLEO</name>
<dbReference type="Proteomes" id="UP000799423">
    <property type="component" value="Unassembled WGS sequence"/>
</dbReference>
<protein>
    <submittedName>
        <fullName evidence="1">Uncharacterized protein</fullName>
    </submittedName>
</protein>
<sequence length="50" mass="5679">MTATTRSLESMVLQAHRAKGVRYPTASQKDCFKTWYSYALRQGEVSKPTP</sequence>
<dbReference type="EMBL" id="MU006313">
    <property type="protein sequence ID" value="KAF2849072.1"/>
    <property type="molecule type" value="Genomic_DNA"/>
</dbReference>
<accession>A0A6A7B116</accession>
<feature type="non-terminal residue" evidence="1">
    <location>
        <position position="50"/>
    </location>
</feature>
<dbReference type="OrthoDB" id="3734551at2759"/>
<keyword evidence="2" id="KW-1185">Reference proteome</keyword>
<evidence type="ECO:0000313" key="1">
    <source>
        <dbReference type="EMBL" id="KAF2849072.1"/>
    </source>
</evidence>
<evidence type="ECO:0000313" key="2">
    <source>
        <dbReference type="Proteomes" id="UP000799423"/>
    </source>
</evidence>
<gene>
    <name evidence="1" type="ORF">T440DRAFT_350797</name>
</gene>
<reference evidence="1" key="1">
    <citation type="submission" date="2020-01" db="EMBL/GenBank/DDBJ databases">
        <authorList>
            <consortium name="DOE Joint Genome Institute"/>
            <person name="Haridas S."/>
            <person name="Albert R."/>
            <person name="Binder M."/>
            <person name="Bloem J."/>
            <person name="Labutti K."/>
            <person name="Salamov A."/>
            <person name="Andreopoulos B."/>
            <person name="Baker S.E."/>
            <person name="Barry K."/>
            <person name="Bills G."/>
            <person name="Bluhm B.H."/>
            <person name="Cannon C."/>
            <person name="Castanera R."/>
            <person name="Culley D.E."/>
            <person name="Daum C."/>
            <person name="Ezra D."/>
            <person name="Gonzalez J.B."/>
            <person name="Henrissat B."/>
            <person name="Kuo A."/>
            <person name="Liang C."/>
            <person name="Lipzen A."/>
            <person name="Lutzoni F."/>
            <person name="Magnuson J."/>
            <person name="Mondo S."/>
            <person name="Nolan M."/>
            <person name="Ohm R."/>
            <person name="Pangilinan J."/>
            <person name="Park H.-J."/>
            <person name="Ramirez L."/>
            <person name="Alfaro M."/>
            <person name="Sun H."/>
            <person name="Tritt A."/>
            <person name="Yoshinaga Y."/>
            <person name="Zwiers L.-H."/>
            <person name="Turgeon B.G."/>
            <person name="Goodwin S.B."/>
            <person name="Spatafora J.W."/>
            <person name="Crous P.W."/>
            <person name="Grigoriev I.V."/>
        </authorList>
    </citation>
    <scope>NUCLEOTIDE SEQUENCE</scope>
    <source>
        <strain evidence="1">IPT5</strain>
    </source>
</reference>